<feature type="region of interest" description="Disordered" evidence="7">
    <location>
        <begin position="243"/>
        <end position="262"/>
    </location>
</feature>
<feature type="transmembrane region" description="Helical" evidence="8">
    <location>
        <begin position="364"/>
        <end position="383"/>
    </location>
</feature>
<evidence type="ECO:0000256" key="2">
    <source>
        <dbReference type="ARBA" id="ARBA00007965"/>
    </source>
</evidence>
<dbReference type="PANTHER" id="PTHR10332">
    <property type="entry name" value="EQUILIBRATIVE NUCLEOSIDE TRANSPORTER"/>
    <property type="match status" value="1"/>
</dbReference>
<reference evidence="10" key="1">
    <citation type="submission" date="2025-08" db="UniProtKB">
        <authorList>
            <consortium name="RefSeq"/>
        </authorList>
    </citation>
    <scope>IDENTIFICATION</scope>
</reference>
<protein>
    <submittedName>
        <fullName evidence="10">Equilibrative nucleoside transporter 4</fullName>
    </submittedName>
</protein>
<dbReference type="PRINTS" id="PR01130">
    <property type="entry name" value="DERENTRNSPRT"/>
</dbReference>
<evidence type="ECO:0000313" key="9">
    <source>
        <dbReference type="Proteomes" id="UP000694888"/>
    </source>
</evidence>
<accession>A0ABM1AG15</accession>
<feature type="transmembrane region" description="Helical" evidence="8">
    <location>
        <begin position="71"/>
        <end position="92"/>
    </location>
</feature>
<proteinExistence type="inferred from homology"/>
<keyword evidence="6 8" id="KW-0472">Membrane</keyword>
<feature type="transmembrane region" description="Helical" evidence="8">
    <location>
        <begin position="424"/>
        <end position="445"/>
    </location>
</feature>
<evidence type="ECO:0000256" key="6">
    <source>
        <dbReference type="ARBA" id="ARBA00023136"/>
    </source>
</evidence>
<feature type="compositionally biased region" description="Polar residues" evidence="7">
    <location>
        <begin position="244"/>
        <end position="253"/>
    </location>
</feature>
<feature type="transmembrane region" description="Helical" evidence="8">
    <location>
        <begin position="35"/>
        <end position="59"/>
    </location>
</feature>
<evidence type="ECO:0000256" key="1">
    <source>
        <dbReference type="ARBA" id="ARBA00004141"/>
    </source>
</evidence>
<feature type="transmembrane region" description="Helical" evidence="8">
    <location>
        <begin position="330"/>
        <end position="352"/>
    </location>
</feature>
<feature type="transmembrane region" description="Helical" evidence="8">
    <location>
        <begin position="466"/>
        <end position="484"/>
    </location>
</feature>
<dbReference type="PANTHER" id="PTHR10332:SF10">
    <property type="entry name" value="EQUILIBRATIVE NUCLEOSIDE TRANSPORTER 4"/>
    <property type="match status" value="1"/>
</dbReference>
<gene>
    <name evidence="10" type="primary">LOC101849183</name>
</gene>
<evidence type="ECO:0000256" key="8">
    <source>
        <dbReference type="SAM" id="Phobius"/>
    </source>
</evidence>
<feature type="transmembrane region" description="Helical" evidence="8">
    <location>
        <begin position="199"/>
        <end position="221"/>
    </location>
</feature>
<feature type="compositionally biased region" description="Basic and acidic residues" evidence="7">
    <location>
        <begin position="1"/>
        <end position="12"/>
    </location>
</feature>
<keyword evidence="3" id="KW-0813">Transport</keyword>
<feature type="transmembrane region" description="Helical" evidence="8">
    <location>
        <begin position="395"/>
        <end position="418"/>
    </location>
</feature>
<feature type="transmembrane region" description="Helical" evidence="8">
    <location>
        <begin position="104"/>
        <end position="125"/>
    </location>
</feature>
<evidence type="ECO:0000313" key="10">
    <source>
        <dbReference type="RefSeq" id="XP_012946931.1"/>
    </source>
</evidence>
<feature type="transmembrane region" description="Helical" evidence="8">
    <location>
        <begin position="131"/>
        <end position="149"/>
    </location>
</feature>
<comment type="subcellular location">
    <subcellularLocation>
        <location evidence="1">Membrane</location>
        <topology evidence="1">Multi-pass membrane protein</topology>
    </subcellularLocation>
</comment>
<sequence>MKEEDEQREGRAMGDSGNQQLEKEKEDEETEPVNVLVYFSFLLGGLSYFTPVYSITAAVDYYVLRFPNTPILIQMSIIRHVCSIAGIISNNVTIEAIPLTGRILFAYVALTSLMLFITLTDVLFSLFPTDIAHILTLLVVALVSAAQAVQQSSFYGYANMMPKRYTEAVLVGESSCGLITSLLRIATKLAVKDERLGTLIFFFTSIGLLAVCCAGFLAGRLSEFVKRNIRRCSEAQRTFEETGKFSNIQNKPSNRAEGERDVDEHSGLVNNRFHGDNSAGGVRGRGHGSEAGTMGDLLSDGAHGSTQALVTPKRSVWRERLRARWEVTKVIYPFMVAYTLNFGLTMTLFPGIVSEIINCPLGTWLPVILMTLFNFCDLTGMLCSSSFARAAAVRCYLIGPTLRLAFIPLVILCILPHGHPVLGHVTWSIVLTGLMGVTHGMLGVVPISEPPKYVEDHHRELCGNMMLLSSIVPLVIGSILSYLLEAIFSLHSRMDQACNNTIAIYNVTNGTGVTSVWHV</sequence>
<evidence type="ECO:0000256" key="3">
    <source>
        <dbReference type="ARBA" id="ARBA00022448"/>
    </source>
</evidence>
<evidence type="ECO:0000256" key="4">
    <source>
        <dbReference type="ARBA" id="ARBA00022692"/>
    </source>
</evidence>
<dbReference type="Proteomes" id="UP000694888">
    <property type="component" value="Unplaced"/>
</dbReference>
<feature type="region of interest" description="Disordered" evidence="7">
    <location>
        <begin position="1"/>
        <end position="28"/>
    </location>
</feature>
<dbReference type="Pfam" id="PF01733">
    <property type="entry name" value="Nucleoside_tran"/>
    <property type="match status" value="1"/>
</dbReference>
<feature type="transmembrane region" description="Helical" evidence="8">
    <location>
        <begin position="169"/>
        <end position="187"/>
    </location>
</feature>
<comment type="similarity">
    <text evidence="2">Belongs to the SLC29A/ENT transporter (TC 2.A.57) family.</text>
</comment>
<dbReference type="GeneID" id="101849183"/>
<name>A0ABM1AG15_APLCA</name>
<organism evidence="9 10">
    <name type="scientific">Aplysia californica</name>
    <name type="common">California sea hare</name>
    <dbReference type="NCBI Taxonomy" id="6500"/>
    <lineage>
        <taxon>Eukaryota</taxon>
        <taxon>Metazoa</taxon>
        <taxon>Spiralia</taxon>
        <taxon>Lophotrochozoa</taxon>
        <taxon>Mollusca</taxon>
        <taxon>Gastropoda</taxon>
        <taxon>Heterobranchia</taxon>
        <taxon>Euthyneura</taxon>
        <taxon>Tectipleura</taxon>
        <taxon>Aplysiida</taxon>
        <taxon>Aplysioidea</taxon>
        <taxon>Aplysiidae</taxon>
        <taxon>Aplysia</taxon>
    </lineage>
</organism>
<evidence type="ECO:0000256" key="5">
    <source>
        <dbReference type="ARBA" id="ARBA00022989"/>
    </source>
</evidence>
<dbReference type="RefSeq" id="XP_012946931.1">
    <property type="nucleotide sequence ID" value="XM_013091477.2"/>
</dbReference>
<keyword evidence="9" id="KW-1185">Reference proteome</keyword>
<keyword evidence="4 8" id="KW-0812">Transmembrane</keyword>
<dbReference type="InterPro" id="IPR002259">
    <property type="entry name" value="Eqnu_transpt"/>
</dbReference>
<evidence type="ECO:0000256" key="7">
    <source>
        <dbReference type="SAM" id="MobiDB-lite"/>
    </source>
</evidence>
<keyword evidence="5 8" id="KW-1133">Transmembrane helix</keyword>